<dbReference type="Pfam" id="PF04192">
    <property type="entry name" value="Utp21"/>
    <property type="match status" value="1"/>
</dbReference>
<organism evidence="6 7">
    <name type="scientific">Owenia fusiformis</name>
    <name type="common">Polychaete worm</name>
    <dbReference type="NCBI Taxonomy" id="6347"/>
    <lineage>
        <taxon>Eukaryota</taxon>
        <taxon>Metazoa</taxon>
        <taxon>Spiralia</taxon>
        <taxon>Lophotrochozoa</taxon>
        <taxon>Annelida</taxon>
        <taxon>Polychaeta</taxon>
        <taxon>Sedentaria</taxon>
        <taxon>Canalipalpata</taxon>
        <taxon>Sabellida</taxon>
        <taxon>Oweniida</taxon>
        <taxon>Oweniidae</taxon>
        <taxon>Owenia</taxon>
    </lineage>
</organism>
<name>A0A8S4N296_OWEFU</name>
<dbReference type="InterPro" id="IPR019775">
    <property type="entry name" value="WD40_repeat_CS"/>
</dbReference>
<comment type="caution">
    <text evidence="6">The sequence shown here is derived from an EMBL/GenBank/DDBJ whole genome shotgun (WGS) entry which is preliminary data.</text>
</comment>
<dbReference type="PROSITE" id="PS50294">
    <property type="entry name" value="WD_REPEATS_REGION"/>
    <property type="match status" value="2"/>
</dbReference>
<dbReference type="Gene3D" id="2.130.10.10">
    <property type="entry name" value="YVTN repeat-like/Quinoprotein amine dehydrogenase"/>
    <property type="match status" value="2"/>
</dbReference>
<evidence type="ECO:0000256" key="2">
    <source>
        <dbReference type="ARBA" id="ARBA00022737"/>
    </source>
</evidence>
<dbReference type="AlphaFoldDB" id="A0A8S4N296"/>
<keyword evidence="7" id="KW-1185">Reference proteome</keyword>
<evidence type="ECO:0000256" key="3">
    <source>
        <dbReference type="PROSITE-ProRule" id="PRU00221"/>
    </source>
</evidence>
<gene>
    <name evidence="6" type="ORF">OFUS_LOCUS2211</name>
</gene>
<evidence type="ECO:0000313" key="7">
    <source>
        <dbReference type="Proteomes" id="UP000749559"/>
    </source>
</evidence>
<dbReference type="SUPFAM" id="SSF50978">
    <property type="entry name" value="WD40 repeat-like"/>
    <property type="match status" value="2"/>
</dbReference>
<evidence type="ECO:0008006" key="8">
    <source>
        <dbReference type="Google" id="ProtNLM"/>
    </source>
</evidence>
<dbReference type="PROSITE" id="PS00678">
    <property type="entry name" value="WD_REPEATS_1"/>
    <property type="match status" value="1"/>
</dbReference>
<feature type="repeat" description="WD" evidence="3">
    <location>
        <begin position="563"/>
        <end position="604"/>
    </location>
</feature>
<reference evidence="6" key="1">
    <citation type="submission" date="2022-03" db="EMBL/GenBank/DDBJ databases">
        <authorList>
            <person name="Martin C."/>
        </authorList>
    </citation>
    <scope>NUCLEOTIDE SEQUENCE</scope>
</reference>
<feature type="repeat" description="WD" evidence="3">
    <location>
        <begin position="480"/>
        <end position="521"/>
    </location>
</feature>
<accession>A0A8S4N296</accession>
<dbReference type="InterPro" id="IPR001680">
    <property type="entry name" value="WD40_rpt"/>
</dbReference>
<keyword evidence="1 3" id="KW-0853">WD repeat</keyword>
<dbReference type="InterPro" id="IPR007319">
    <property type="entry name" value="WDR36/Utp21_C"/>
</dbReference>
<dbReference type="GO" id="GO:0006364">
    <property type="term" value="P:rRNA processing"/>
    <property type="evidence" value="ECO:0007669"/>
    <property type="project" value="InterPro"/>
</dbReference>
<evidence type="ECO:0000259" key="4">
    <source>
        <dbReference type="Pfam" id="PF04192"/>
    </source>
</evidence>
<protein>
    <recommendedName>
        <fullName evidence="8">Small-subunit processome Utp21 domain-containing protein</fullName>
    </recommendedName>
</protein>
<dbReference type="Pfam" id="PF25168">
    <property type="entry name" value="Beta-prop_WDR36-Utp21_2nd"/>
    <property type="match status" value="1"/>
</dbReference>
<dbReference type="SMART" id="SM00320">
    <property type="entry name" value="WD40"/>
    <property type="match status" value="10"/>
</dbReference>
<dbReference type="Pfam" id="PF25171">
    <property type="entry name" value="Beta-prop_WDR36-Utp21_1st"/>
    <property type="match status" value="1"/>
</dbReference>
<dbReference type="InterPro" id="IPR036322">
    <property type="entry name" value="WD40_repeat_dom_sf"/>
</dbReference>
<dbReference type="OrthoDB" id="10250769at2759"/>
<proteinExistence type="predicted"/>
<dbReference type="GO" id="GO:0032040">
    <property type="term" value="C:small-subunit processome"/>
    <property type="evidence" value="ECO:0007669"/>
    <property type="project" value="InterPro"/>
</dbReference>
<evidence type="ECO:0000256" key="1">
    <source>
        <dbReference type="ARBA" id="ARBA00022574"/>
    </source>
</evidence>
<feature type="non-terminal residue" evidence="6">
    <location>
        <position position="898"/>
    </location>
</feature>
<dbReference type="GO" id="GO:0034388">
    <property type="term" value="C:Pwp2p-containing subcomplex of 90S preribosome"/>
    <property type="evidence" value="ECO:0007669"/>
    <property type="project" value="TreeGrafter"/>
</dbReference>
<dbReference type="InterPro" id="IPR015943">
    <property type="entry name" value="WD40/YVTN_repeat-like_dom_sf"/>
</dbReference>
<dbReference type="PANTHER" id="PTHR22840">
    <property type="entry name" value="WD REPEAT-CONTAINING PROTEIN 36"/>
    <property type="match status" value="1"/>
</dbReference>
<sequence>QSVCTKMPSRIFTGFRALGYNSTHVPLVVRHHKKREENYVVTSVGKAFHVYNCSKLGIVNISNLHPDEINCLAVDAYLTFTACQNVIRAYKHGTQLVHTYKQHDKDVQLLLPFGDHLISVDTNSCVIIWNIESEEIHLELSFSNTVFQVTAICHPSTYVNKVVFGSKQGSLQLWNIKSGKQIHAFKDFNAPITVLEQAPAIDVLGIGFADGRTMLHNIRYNQTIMTVTQDWGPVTAISFRTDGSPIMAVGSPLGHIGVWNLEEKRLISQIQEAHNSAVSGMQFLPSEPIMVTNSADNSVKMWIFDQADGGGRLLRQRTGHSAPPNKVRFHDQQGQNILSAGQDSTLRSFSTVHDRHNKSLGRASFNKAQSKKSGLKLDQHMMPPIIDFASETNRQSDWDSIVACHRGINITTSWNYTRSTMGKYKLQHPRFSKDATYATATAQVATLSSCGNFCVIGYSSGHVDVYNMQSGLHRGEYGQPQAHEGSIRGVAIDALNQQTITAASDCTIKFWKFKQKTLLGTLTLDSPVALIHLHRESAMMAVALDDFTVVMVDITSRKVVRKFEGHSNRVTDMTFSVDARWLLTASMDCSLRTWDVPTGRLLDCALVDRAITSMSMSPIGSLLATGHLDDVGVYIWSNMTLYTHVNLLPLSENYEPTLLDMPSTGKREAGEEDDVYIKEEKMSSTEFVSPEQLADNLATLSTLPNSRWQNLLQLDTIKERNKPKQPPKVPKSAPFFLPTVKDLELKFDLTPEEKKKKVDFDSAAIYSLQLSKFGTTLKEAAVKKEYDPVLSAMKEMSVSSIDVELRLLAPVGDTSPLLTNFLEFLEHMFTTRRDFELAQAWLALFLKIHGDVIARNDDLLHVTGRICKSQETMWKGLQQKLNQSTCLVNYLKSATLTI</sequence>
<feature type="domain" description="WDR36/Utp21 C-terminal" evidence="4">
    <location>
        <begin position="691"/>
        <end position="892"/>
    </location>
</feature>
<dbReference type="EMBL" id="CAIIXF020000001">
    <property type="protein sequence ID" value="CAH1774831.1"/>
    <property type="molecule type" value="Genomic_DNA"/>
</dbReference>
<dbReference type="Proteomes" id="UP000749559">
    <property type="component" value="Unassembled WGS sequence"/>
</dbReference>
<dbReference type="FunFam" id="2.130.10.10:FF:000109">
    <property type="entry name" value="WD repeat domain 36"/>
    <property type="match status" value="1"/>
</dbReference>
<dbReference type="PROSITE" id="PS50082">
    <property type="entry name" value="WD_REPEATS_2"/>
    <property type="match status" value="3"/>
</dbReference>
<evidence type="ECO:0000313" key="6">
    <source>
        <dbReference type="EMBL" id="CAH1774831.1"/>
    </source>
</evidence>
<feature type="repeat" description="WD" evidence="3">
    <location>
        <begin position="271"/>
        <end position="302"/>
    </location>
</feature>
<feature type="domain" description="WDR36/Utp21 N-terminal" evidence="5">
    <location>
        <begin position="40"/>
        <end position="305"/>
    </location>
</feature>
<evidence type="ECO:0000259" key="5">
    <source>
        <dbReference type="Pfam" id="PF25171"/>
    </source>
</evidence>
<keyword evidence="2" id="KW-0677">Repeat</keyword>
<dbReference type="PANTHER" id="PTHR22840:SF12">
    <property type="entry name" value="WD REPEAT-CONTAINING PROTEIN 36"/>
    <property type="match status" value="1"/>
</dbReference>
<dbReference type="InterPro" id="IPR059157">
    <property type="entry name" value="WDR36-Utp21_N"/>
</dbReference>